<dbReference type="EMBL" id="JAGFBS010000055">
    <property type="protein sequence ID" value="KAG6370151.1"/>
    <property type="molecule type" value="Genomic_DNA"/>
</dbReference>
<protein>
    <recommendedName>
        <fullName evidence="6">Protein PNS1</fullName>
    </recommendedName>
</protein>
<evidence type="ECO:0000256" key="3">
    <source>
        <dbReference type="ARBA" id="ARBA00022692"/>
    </source>
</evidence>
<keyword evidence="5 6" id="KW-0472">Membrane</keyword>
<feature type="transmembrane region" description="Helical" evidence="6">
    <location>
        <begin position="6"/>
        <end position="31"/>
    </location>
</feature>
<comment type="subcellular location">
    <subcellularLocation>
        <location evidence="6">Cell membrane</location>
        <topology evidence="6">Multi-pass membrane protein</topology>
    </subcellularLocation>
    <subcellularLocation>
        <location evidence="1">Membrane</location>
        <topology evidence="1">Multi-pass membrane protein</topology>
    </subcellularLocation>
</comment>
<dbReference type="PANTHER" id="PTHR12385:SF88">
    <property type="entry name" value="CHOLINE TRANSPORTER-LIKE PROTEIN CTL1"/>
    <property type="match status" value="1"/>
</dbReference>
<dbReference type="Proteomes" id="UP000683000">
    <property type="component" value="Unassembled WGS sequence"/>
</dbReference>
<dbReference type="GO" id="GO:0005886">
    <property type="term" value="C:plasma membrane"/>
    <property type="evidence" value="ECO:0007669"/>
    <property type="project" value="UniProtKB-SubCell"/>
</dbReference>
<comment type="caution">
    <text evidence="8">The sequence shown here is derived from an EMBL/GenBank/DDBJ whole genome shotgun (WGS) entry which is preliminary data.</text>
</comment>
<comment type="function">
    <text evidence="6">Probably involved in transport through the plasma membrane.</text>
</comment>
<evidence type="ECO:0000256" key="7">
    <source>
        <dbReference type="SAM" id="MobiDB-lite"/>
    </source>
</evidence>
<feature type="compositionally biased region" description="Pro residues" evidence="7">
    <location>
        <begin position="226"/>
        <end position="238"/>
    </location>
</feature>
<evidence type="ECO:0000256" key="5">
    <source>
        <dbReference type="ARBA" id="ARBA00023136"/>
    </source>
</evidence>
<feature type="transmembrane region" description="Helical" evidence="6">
    <location>
        <begin position="140"/>
        <end position="159"/>
    </location>
</feature>
<evidence type="ECO:0000256" key="1">
    <source>
        <dbReference type="ARBA" id="ARBA00004141"/>
    </source>
</evidence>
<comment type="caution">
    <text evidence="6">Lacks conserved residue(s) required for the propagation of feature annotation.</text>
</comment>
<accession>A0A8I2YDX0</accession>
<dbReference type="Pfam" id="PF04515">
    <property type="entry name" value="Choline_transpo"/>
    <property type="match status" value="1"/>
</dbReference>
<comment type="similarity">
    <text evidence="2 6">Belongs to the CTL (choline transporter-like) family.</text>
</comment>
<dbReference type="InterPro" id="IPR007603">
    <property type="entry name" value="Choline_transptr-like"/>
</dbReference>
<feature type="region of interest" description="Disordered" evidence="7">
    <location>
        <begin position="221"/>
        <end position="334"/>
    </location>
</feature>
<organism evidence="8 9">
    <name type="scientific">Boletus reticuloceps</name>
    <dbReference type="NCBI Taxonomy" id="495285"/>
    <lineage>
        <taxon>Eukaryota</taxon>
        <taxon>Fungi</taxon>
        <taxon>Dikarya</taxon>
        <taxon>Basidiomycota</taxon>
        <taxon>Agaricomycotina</taxon>
        <taxon>Agaricomycetes</taxon>
        <taxon>Agaricomycetidae</taxon>
        <taxon>Boletales</taxon>
        <taxon>Boletineae</taxon>
        <taxon>Boletaceae</taxon>
        <taxon>Boletoideae</taxon>
        <taxon>Boletus</taxon>
    </lineage>
</organism>
<reference evidence="8" key="1">
    <citation type="submission" date="2021-03" db="EMBL/GenBank/DDBJ databases">
        <title>Evolutionary innovations through gain and loss of genes in the ectomycorrhizal Boletales.</title>
        <authorList>
            <person name="Wu G."/>
            <person name="Miyauchi S."/>
            <person name="Morin E."/>
            <person name="Yang Z.-L."/>
            <person name="Xu J."/>
            <person name="Martin F.M."/>
        </authorList>
    </citation>
    <scope>NUCLEOTIDE SEQUENCE</scope>
    <source>
        <strain evidence="8">BR01</strain>
    </source>
</reference>
<proteinExistence type="inferred from homology"/>
<dbReference type="PANTHER" id="PTHR12385">
    <property type="entry name" value="CHOLINE TRANSPORTER-LIKE (SLC FAMILY 44)"/>
    <property type="match status" value="1"/>
</dbReference>
<keyword evidence="9" id="KW-1185">Reference proteome</keyword>
<name>A0A8I2YDX0_9AGAM</name>
<feature type="transmembrane region" description="Helical" evidence="6">
    <location>
        <begin position="100"/>
        <end position="120"/>
    </location>
</feature>
<dbReference type="OrthoDB" id="420519at2759"/>
<gene>
    <name evidence="8" type="ORF">JVT61DRAFT_12298</name>
</gene>
<evidence type="ECO:0000256" key="6">
    <source>
        <dbReference type="RuleBase" id="RU368066"/>
    </source>
</evidence>
<keyword evidence="3 6" id="KW-0812">Transmembrane</keyword>
<evidence type="ECO:0000313" key="9">
    <source>
        <dbReference type="Proteomes" id="UP000683000"/>
    </source>
</evidence>
<keyword evidence="4 6" id="KW-1133">Transmembrane helix</keyword>
<dbReference type="AlphaFoldDB" id="A0A8I2YDX0"/>
<sequence length="334" mass="35998">MALSPAMLLIILIASIPFVTLIFHLLLMGYFPQGQSQWRIQEWADWAIVGTTGVWLWSWGVARGILRTTCAGVIGACPGQTPPPPMDTHVIHAAILRATYPSLGSIVLSALIMAGIRAFILPARSPTLASTAHDCTTHDAHLYVADAYVSVCAMTYLFVAHTLSAPNSALGAAVLAGGVTALVGLFCVGLVKDTADVLYLCYCIDKDEGKKRREEVFAALEYDLQPKPPSSTNPPQPRPATQTLPQYNAPAKTRPLPISSPPPATLLPMSLSHNVSPLAQHPEPTQSLPPATPDTDIDPFELDPYVHEEQHPPYGLSPEIEPSVHADDEEDDPR</sequence>
<feature type="compositionally biased region" description="Polar residues" evidence="7">
    <location>
        <begin position="271"/>
        <end position="289"/>
    </location>
</feature>
<feature type="transmembrane region" description="Helical" evidence="6">
    <location>
        <begin position="171"/>
        <end position="191"/>
    </location>
</feature>
<evidence type="ECO:0000313" key="8">
    <source>
        <dbReference type="EMBL" id="KAG6370151.1"/>
    </source>
</evidence>
<evidence type="ECO:0000256" key="4">
    <source>
        <dbReference type="ARBA" id="ARBA00022989"/>
    </source>
</evidence>
<evidence type="ECO:0000256" key="2">
    <source>
        <dbReference type="ARBA" id="ARBA00007168"/>
    </source>
</evidence>
<dbReference type="GO" id="GO:0022857">
    <property type="term" value="F:transmembrane transporter activity"/>
    <property type="evidence" value="ECO:0007669"/>
    <property type="project" value="UniProtKB-UniRule"/>
</dbReference>